<dbReference type="EMBL" id="JAOTIF010000002">
    <property type="protein sequence ID" value="MCU7548329.1"/>
    <property type="molecule type" value="Genomic_DNA"/>
</dbReference>
<comment type="caution">
    <text evidence="1">The sequence shown here is derived from an EMBL/GenBank/DDBJ whole genome shotgun (WGS) entry which is preliminary data.</text>
</comment>
<keyword evidence="2" id="KW-1185">Reference proteome</keyword>
<name>A0A9X2XSK1_9BACT</name>
<dbReference type="RefSeq" id="WP_279295777.1">
    <property type="nucleotide sequence ID" value="NZ_JAOTIF010000002.1"/>
</dbReference>
<protein>
    <submittedName>
        <fullName evidence="1">DUF4270 domain-containing protein</fullName>
    </submittedName>
</protein>
<proteinExistence type="predicted"/>
<evidence type="ECO:0000313" key="1">
    <source>
        <dbReference type="EMBL" id="MCU7548329.1"/>
    </source>
</evidence>
<dbReference type="PROSITE" id="PS51257">
    <property type="entry name" value="PROKAR_LIPOPROTEIN"/>
    <property type="match status" value="1"/>
</dbReference>
<reference evidence="1" key="2">
    <citation type="submission" date="2023-04" db="EMBL/GenBank/DDBJ databases">
        <title>Paracnuella aquatica gen. nov., sp. nov., a member of the family Chitinophagaceae isolated from a hot spring.</title>
        <authorList>
            <person name="Wang C."/>
        </authorList>
    </citation>
    <scope>NUCLEOTIDE SEQUENCE</scope>
    <source>
        <strain evidence="1">LB-8</strain>
    </source>
</reference>
<accession>A0A9X2XSK1</accession>
<sequence>MNMKYGKLLLLVCILSVIFSSCYKKDIQFGTDLGETYTNLLQIDTVGVEMSTVLLDSFETTAPSSFLLGRYKDEVFGVVAARPFFQIGLPSDVTMETGAVYDSLVFFCKTNQYYYGDTTQSMTISVNELSENLEYSYSDEFYNTTSIAQKPVPLGTKTLNVRPVKDTMITIRLNDAKGLELFNKLVQKSDEIQSSDAFIAYFKGIALGLGSNDNAVIYGLKTATDAIAIRLYYHTTTPYQEEHYKDFTFLSNNKFFNQVLTDRSNTLLGGNDLKFIEIPASKTNNLAFSQTSTGTLLKMTFPTLRELLKISSNVQLLNASIVLRVAEGSYNTGTRNLPDSFYLAQTDGSNAIGSYVIDASGTSILYAAPQMDHIYNTNATYTFDVTAYIKKILSTPGSSDKGFFLLENSPKEGAQVNRAIINAARNGSTSSQLILSVLTVKN</sequence>
<dbReference type="Proteomes" id="UP001155483">
    <property type="component" value="Unassembled WGS sequence"/>
</dbReference>
<gene>
    <name evidence="1" type="ORF">OCK74_04345</name>
</gene>
<dbReference type="AlphaFoldDB" id="A0A9X2XSK1"/>
<evidence type="ECO:0000313" key="2">
    <source>
        <dbReference type="Proteomes" id="UP001155483"/>
    </source>
</evidence>
<reference evidence="1" key="1">
    <citation type="submission" date="2022-09" db="EMBL/GenBank/DDBJ databases">
        <authorList>
            <person name="Yuan C."/>
            <person name="Ke Z."/>
        </authorList>
    </citation>
    <scope>NUCLEOTIDE SEQUENCE</scope>
    <source>
        <strain evidence="1">LB-8</strain>
    </source>
</reference>
<organism evidence="1 2">
    <name type="scientific">Paraflavisolibacter caeni</name>
    <dbReference type="NCBI Taxonomy" id="2982496"/>
    <lineage>
        <taxon>Bacteria</taxon>
        <taxon>Pseudomonadati</taxon>
        <taxon>Bacteroidota</taxon>
        <taxon>Chitinophagia</taxon>
        <taxon>Chitinophagales</taxon>
        <taxon>Chitinophagaceae</taxon>
        <taxon>Paraflavisolibacter</taxon>
    </lineage>
</organism>
<dbReference type="InterPro" id="IPR025366">
    <property type="entry name" value="DUF4270"/>
</dbReference>
<dbReference type="Pfam" id="PF14092">
    <property type="entry name" value="DUF4270"/>
    <property type="match status" value="1"/>
</dbReference>